<dbReference type="AlphaFoldDB" id="A0A2G4YU21"/>
<organism evidence="1 2">
    <name type="scientific">Paremcibacter congregatus</name>
    <dbReference type="NCBI Taxonomy" id="2043170"/>
    <lineage>
        <taxon>Bacteria</taxon>
        <taxon>Pseudomonadati</taxon>
        <taxon>Pseudomonadota</taxon>
        <taxon>Alphaproteobacteria</taxon>
        <taxon>Emcibacterales</taxon>
        <taxon>Emcibacteraceae</taxon>
        <taxon>Paremcibacter</taxon>
    </lineage>
</organism>
<keyword evidence="2" id="KW-1185">Reference proteome</keyword>
<dbReference type="RefSeq" id="WP_099471378.1">
    <property type="nucleotide sequence ID" value="NZ_CP041025.1"/>
</dbReference>
<dbReference type="Proteomes" id="UP000229730">
    <property type="component" value="Unassembled WGS sequence"/>
</dbReference>
<proteinExistence type="predicted"/>
<protein>
    <recommendedName>
        <fullName evidence="3">GntR family transcriptional regulator</fullName>
    </recommendedName>
</protein>
<accession>A0A2G4YU21</accession>
<evidence type="ECO:0008006" key="3">
    <source>
        <dbReference type="Google" id="ProtNLM"/>
    </source>
</evidence>
<dbReference type="InterPro" id="IPR036390">
    <property type="entry name" value="WH_DNA-bd_sf"/>
</dbReference>
<evidence type="ECO:0000313" key="2">
    <source>
        <dbReference type="Proteomes" id="UP000229730"/>
    </source>
</evidence>
<comment type="caution">
    <text evidence="1">The sequence shown here is derived from an EMBL/GenBank/DDBJ whole genome shotgun (WGS) entry which is preliminary data.</text>
</comment>
<dbReference type="OrthoDB" id="8479543at2"/>
<gene>
    <name evidence="1" type="ORF">CRD36_03690</name>
</gene>
<dbReference type="EMBL" id="PDEM01000009">
    <property type="protein sequence ID" value="PHZ85793.1"/>
    <property type="molecule type" value="Genomic_DNA"/>
</dbReference>
<name>A0A2G4YU21_9PROT</name>
<dbReference type="InParanoid" id="A0A2G4YU21"/>
<dbReference type="SUPFAM" id="SSF46785">
    <property type="entry name" value="Winged helix' DNA-binding domain"/>
    <property type="match status" value="1"/>
</dbReference>
<dbReference type="Gene3D" id="1.10.10.10">
    <property type="entry name" value="Winged helix-like DNA-binding domain superfamily/Winged helix DNA-binding domain"/>
    <property type="match status" value="1"/>
</dbReference>
<dbReference type="InterPro" id="IPR036388">
    <property type="entry name" value="WH-like_DNA-bd_sf"/>
</dbReference>
<sequence>MKTSLKYPATTEAANDTRTYDQIKALVTSHRLPPRTQLAAQHLSNQLIGCPESDIQTALKRLAREGVVSYTSDKGYTITPLSSKDVCTQYEASHTIMEMSLHILQNKPGLIGKIKFPELFMPNHHHRTGRAFSPESLTKTTSALFIHIASRTGNPELTLHALKANDRLTYIRQCECTLIDFPVEELECLYHLYHKKMIPELRFAMDQYHKDRFKIIPRLMEVL</sequence>
<reference evidence="1 2" key="1">
    <citation type="submission" date="2017-10" db="EMBL/GenBank/DDBJ databases">
        <title>Frigbacter circumglobatus gen. nov. sp. nov., isolated from sediment cultured in situ.</title>
        <authorList>
            <person name="Zhao Z."/>
        </authorList>
    </citation>
    <scope>NUCLEOTIDE SEQUENCE [LARGE SCALE GENOMIC DNA]</scope>
    <source>
        <strain evidence="1 2">ZYL</strain>
    </source>
</reference>
<evidence type="ECO:0000313" key="1">
    <source>
        <dbReference type="EMBL" id="PHZ85793.1"/>
    </source>
</evidence>